<name>U5PTG4_9CAUD</name>
<dbReference type="GeneID" id="17959453"/>
<dbReference type="KEGG" id="vg:17959453"/>
<dbReference type="RefSeq" id="YP_008770699.1">
    <property type="nucleotide sequence ID" value="NC_022766.1"/>
</dbReference>
<keyword evidence="2" id="KW-1185">Reference proteome</keyword>
<evidence type="ECO:0000313" key="2">
    <source>
        <dbReference type="Proteomes" id="UP000017647"/>
    </source>
</evidence>
<dbReference type="EMBL" id="KF669651">
    <property type="protein sequence ID" value="AGY47250.1"/>
    <property type="molecule type" value="Genomic_DNA"/>
</dbReference>
<evidence type="ECO:0000313" key="1">
    <source>
        <dbReference type="EMBL" id="AGY47250.1"/>
    </source>
</evidence>
<protein>
    <submittedName>
        <fullName evidence="1">Uncharacterized protein</fullName>
    </submittedName>
</protein>
<sequence length="109" mass="12627">MVYTKVIPKETERLKMTNIQTLASDIQEQAVKTFGDINKVNDTTYTLPIFTADTRKEDTEALVEVMGEHLVKVTHRHTNKENPNPAYMYFNTTKEVIEHLEKLKKFLGN</sequence>
<proteinExistence type="predicted"/>
<accession>U5PTG4</accession>
<dbReference type="OrthoDB" id="18443at10239"/>
<dbReference type="Proteomes" id="UP000017647">
    <property type="component" value="Segment"/>
</dbReference>
<reference evidence="1 2" key="1">
    <citation type="journal article" date="2013" name="Genome Announc.">
        <title>Complete Genome of Bacillus pumilus Siphophage Glittering.</title>
        <authorList>
            <person name="Matthew S.P."/>
            <person name="Decker S.L."/>
            <person name="Chamakura K.R."/>
            <person name="Kuty Everett G.F."/>
        </authorList>
    </citation>
    <scope>NUCLEOTIDE SEQUENCE [LARGE SCALE GENOMIC DNA]</scope>
</reference>
<gene>
    <name evidence="1" type="ORF">Glittering_63</name>
</gene>
<organism evidence="1 2">
    <name type="scientific">Bacillus phage Glittering</name>
    <dbReference type="NCBI Taxonomy" id="2884421"/>
    <lineage>
        <taxon>Viruses</taxon>
        <taxon>Duplodnaviria</taxon>
        <taxon>Heunggongvirae</taxon>
        <taxon>Uroviricota</taxon>
        <taxon>Caudoviricetes</taxon>
        <taxon>Ehrlichviridae</taxon>
        <taxon>Andromedavirus</taxon>
        <taxon>Andromedavirus glittering</taxon>
    </lineage>
</organism>